<proteinExistence type="predicted"/>
<comment type="caution">
    <text evidence="1">The sequence shown here is derived from an EMBL/GenBank/DDBJ whole genome shotgun (WGS) entry which is preliminary data.</text>
</comment>
<dbReference type="AlphaFoldDB" id="A0AAV2YR56"/>
<evidence type="ECO:0000313" key="2">
    <source>
        <dbReference type="Proteomes" id="UP001146120"/>
    </source>
</evidence>
<keyword evidence="2" id="KW-1185">Reference proteome</keyword>
<dbReference type="EMBL" id="DAKRPA010000174">
    <property type="protein sequence ID" value="DAZ96221.1"/>
    <property type="molecule type" value="Genomic_DNA"/>
</dbReference>
<gene>
    <name evidence="1" type="ORF">N0F65_012583</name>
</gene>
<organism evidence="1 2">
    <name type="scientific">Lagenidium giganteum</name>
    <dbReference type="NCBI Taxonomy" id="4803"/>
    <lineage>
        <taxon>Eukaryota</taxon>
        <taxon>Sar</taxon>
        <taxon>Stramenopiles</taxon>
        <taxon>Oomycota</taxon>
        <taxon>Peronosporomycetes</taxon>
        <taxon>Pythiales</taxon>
        <taxon>Pythiaceae</taxon>
    </lineage>
</organism>
<dbReference type="Proteomes" id="UP001146120">
    <property type="component" value="Unassembled WGS sequence"/>
</dbReference>
<protein>
    <submittedName>
        <fullName evidence="1">Uncharacterized protein</fullName>
    </submittedName>
</protein>
<evidence type="ECO:0000313" key="1">
    <source>
        <dbReference type="EMBL" id="DAZ96221.1"/>
    </source>
</evidence>
<reference evidence="1" key="2">
    <citation type="journal article" date="2023" name="Microbiol Resour">
        <title>Decontamination and Annotation of the Draft Genome Sequence of the Oomycete Lagenidium giganteum ARSEF 373.</title>
        <authorList>
            <person name="Morgan W.R."/>
            <person name="Tartar A."/>
        </authorList>
    </citation>
    <scope>NUCLEOTIDE SEQUENCE</scope>
    <source>
        <strain evidence="1">ARSEF 373</strain>
    </source>
</reference>
<reference evidence="1" key="1">
    <citation type="submission" date="2022-11" db="EMBL/GenBank/DDBJ databases">
        <authorList>
            <person name="Morgan W.R."/>
            <person name="Tartar A."/>
        </authorList>
    </citation>
    <scope>NUCLEOTIDE SEQUENCE</scope>
    <source>
        <strain evidence="1">ARSEF 373</strain>
    </source>
</reference>
<accession>A0AAV2YR56</accession>
<sequence>MQFRVSMTLLPSHEDVQHNMGGLSHMSRRKVDVAAIMCVRDCFGGGIDDGEGGCQTVYIDDSRYENAVFGTGATEWYAVVATLRVFAQGYFCLRIVMFLYGCYCTRASEDIYKNRSVMQNYVRPGICLCAFPVHLLFTAVRSQ</sequence>
<name>A0AAV2YR56_9STRA</name>